<dbReference type="Gramene" id="ONK66888">
    <property type="protein sequence ID" value="ONK66888"/>
    <property type="gene ID" value="A4U43_C06F13100"/>
</dbReference>
<gene>
    <name evidence="2" type="ORF">A4U43_C06F13100</name>
</gene>
<name>A0A5P1ELK1_ASPOF</name>
<dbReference type="AlphaFoldDB" id="A0A5P1ELK1"/>
<sequence length="71" mass="7592">MVTATTTGNGEVEIKATTSSRRGNCDGDRRWGDDELTAWSLRRRSYDDGVGIGDGKGDAEPLMAADDEAIT</sequence>
<evidence type="ECO:0000256" key="1">
    <source>
        <dbReference type="SAM" id="MobiDB-lite"/>
    </source>
</evidence>
<reference evidence="3" key="1">
    <citation type="journal article" date="2017" name="Nat. Commun.">
        <title>The asparagus genome sheds light on the origin and evolution of a young Y chromosome.</title>
        <authorList>
            <person name="Harkess A."/>
            <person name="Zhou J."/>
            <person name="Xu C."/>
            <person name="Bowers J.E."/>
            <person name="Van der Hulst R."/>
            <person name="Ayyampalayam S."/>
            <person name="Mercati F."/>
            <person name="Riccardi P."/>
            <person name="McKain M.R."/>
            <person name="Kakrana A."/>
            <person name="Tang H."/>
            <person name="Ray J."/>
            <person name="Groenendijk J."/>
            <person name="Arikit S."/>
            <person name="Mathioni S.M."/>
            <person name="Nakano M."/>
            <person name="Shan H."/>
            <person name="Telgmann-Rauber A."/>
            <person name="Kanno A."/>
            <person name="Yue Z."/>
            <person name="Chen H."/>
            <person name="Li W."/>
            <person name="Chen Y."/>
            <person name="Xu X."/>
            <person name="Zhang Y."/>
            <person name="Luo S."/>
            <person name="Chen H."/>
            <person name="Gao J."/>
            <person name="Mao Z."/>
            <person name="Pires J.C."/>
            <person name="Luo M."/>
            <person name="Kudrna D."/>
            <person name="Wing R.A."/>
            <person name="Meyers B.C."/>
            <person name="Yi K."/>
            <person name="Kong H."/>
            <person name="Lavrijsen P."/>
            <person name="Sunseri F."/>
            <person name="Falavigna A."/>
            <person name="Ye Y."/>
            <person name="Leebens-Mack J.H."/>
            <person name="Chen G."/>
        </authorList>
    </citation>
    <scope>NUCLEOTIDE SEQUENCE [LARGE SCALE GENOMIC DNA]</scope>
    <source>
        <strain evidence="3">cv. DH0086</strain>
    </source>
</reference>
<protein>
    <submittedName>
        <fullName evidence="2">Uncharacterized protein</fullName>
    </submittedName>
</protein>
<feature type="region of interest" description="Disordered" evidence="1">
    <location>
        <begin position="1"/>
        <end position="30"/>
    </location>
</feature>
<keyword evidence="3" id="KW-1185">Reference proteome</keyword>
<accession>A0A5P1ELK1</accession>
<feature type="region of interest" description="Disordered" evidence="1">
    <location>
        <begin position="49"/>
        <end position="71"/>
    </location>
</feature>
<organism evidence="2 3">
    <name type="scientific">Asparagus officinalis</name>
    <name type="common">Garden asparagus</name>
    <dbReference type="NCBI Taxonomy" id="4686"/>
    <lineage>
        <taxon>Eukaryota</taxon>
        <taxon>Viridiplantae</taxon>
        <taxon>Streptophyta</taxon>
        <taxon>Embryophyta</taxon>
        <taxon>Tracheophyta</taxon>
        <taxon>Spermatophyta</taxon>
        <taxon>Magnoliopsida</taxon>
        <taxon>Liliopsida</taxon>
        <taxon>Asparagales</taxon>
        <taxon>Asparagaceae</taxon>
        <taxon>Asparagoideae</taxon>
        <taxon>Asparagus</taxon>
    </lineage>
</organism>
<evidence type="ECO:0000313" key="2">
    <source>
        <dbReference type="EMBL" id="ONK66888.1"/>
    </source>
</evidence>
<dbReference type="Proteomes" id="UP000243459">
    <property type="component" value="Chromosome 6"/>
</dbReference>
<dbReference type="EMBL" id="CM007386">
    <property type="protein sequence ID" value="ONK66888.1"/>
    <property type="molecule type" value="Genomic_DNA"/>
</dbReference>
<evidence type="ECO:0000313" key="3">
    <source>
        <dbReference type="Proteomes" id="UP000243459"/>
    </source>
</evidence>
<proteinExistence type="predicted"/>